<proteinExistence type="predicted"/>
<dbReference type="InterPro" id="IPR014001">
    <property type="entry name" value="Helicase_ATP-bd"/>
</dbReference>
<name>A0A0N5BB64_STREA</name>
<dbReference type="Pfam" id="PF00270">
    <property type="entry name" value="DEAD"/>
    <property type="match status" value="1"/>
</dbReference>
<reference evidence="8" key="1">
    <citation type="submission" date="2017-02" db="UniProtKB">
        <authorList>
            <consortium name="WormBaseParasite"/>
        </authorList>
    </citation>
    <scope>IDENTIFICATION</scope>
</reference>
<dbReference type="InterPro" id="IPR027417">
    <property type="entry name" value="P-loop_NTPase"/>
</dbReference>
<keyword evidence="7" id="KW-1185">Reference proteome</keyword>
<dbReference type="Proteomes" id="UP000046392">
    <property type="component" value="Unplaced"/>
</dbReference>
<evidence type="ECO:0000256" key="2">
    <source>
        <dbReference type="ARBA" id="ARBA00022801"/>
    </source>
</evidence>
<dbReference type="GO" id="GO:0005524">
    <property type="term" value="F:ATP binding"/>
    <property type="evidence" value="ECO:0007669"/>
    <property type="project" value="UniProtKB-KW"/>
</dbReference>
<dbReference type="PANTHER" id="PTHR12131">
    <property type="entry name" value="ATP-DEPENDENT RNA AND DNA HELICASE"/>
    <property type="match status" value="1"/>
</dbReference>
<evidence type="ECO:0000313" key="8">
    <source>
        <dbReference type="WBParaSite" id="SPAL_0000327400.1"/>
    </source>
</evidence>
<feature type="domain" description="Helicase ATP-binding" evidence="6">
    <location>
        <begin position="1"/>
        <end position="89"/>
    </location>
</feature>
<organism evidence="7 8">
    <name type="scientific">Strongyloides papillosus</name>
    <name type="common">Intestinal threadworm</name>
    <dbReference type="NCBI Taxonomy" id="174720"/>
    <lineage>
        <taxon>Eukaryota</taxon>
        <taxon>Metazoa</taxon>
        <taxon>Ecdysozoa</taxon>
        <taxon>Nematoda</taxon>
        <taxon>Chromadorea</taxon>
        <taxon>Rhabditida</taxon>
        <taxon>Tylenchina</taxon>
        <taxon>Panagrolaimomorpha</taxon>
        <taxon>Strongyloidoidea</taxon>
        <taxon>Strongyloididae</taxon>
        <taxon>Strongyloides</taxon>
    </lineage>
</organism>
<dbReference type="GO" id="GO:0070478">
    <property type="term" value="P:nuclear-transcribed mRNA catabolic process, 3'-5' exonucleolytic nonsense-mediated decay"/>
    <property type="evidence" value="ECO:0007669"/>
    <property type="project" value="TreeGrafter"/>
</dbReference>
<dbReference type="GO" id="GO:0055087">
    <property type="term" value="C:Ski complex"/>
    <property type="evidence" value="ECO:0007669"/>
    <property type="project" value="TreeGrafter"/>
</dbReference>
<dbReference type="InterPro" id="IPR050699">
    <property type="entry name" value="RNA-DNA_Helicase"/>
</dbReference>
<dbReference type="STRING" id="174720.A0A0N5BB64"/>
<sequence length="89" mass="10079">MTGDYQIEDARVLIMTTEILRSMLYENSSGIFNLGVVVFDEVHYINNEERGHVWEEVLILLPPSVTIVMLSATVPNCVEPADWVGRGKR</sequence>
<dbReference type="WBParaSite" id="SPAL_0000327400.1">
    <property type="protein sequence ID" value="SPAL_0000327400.1"/>
    <property type="gene ID" value="SPAL_0000327400"/>
</dbReference>
<dbReference type="Gene3D" id="3.40.50.300">
    <property type="entry name" value="P-loop containing nucleotide triphosphate hydrolases"/>
    <property type="match status" value="1"/>
</dbReference>
<comment type="catalytic activity">
    <reaction evidence="5">
        <text>ATP + H2O = ADP + phosphate + H(+)</text>
        <dbReference type="Rhea" id="RHEA:13065"/>
        <dbReference type="ChEBI" id="CHEBI:15377"/>
        <dbReference type="ChEBI" id="CHEBI:15378"/>
        <dbReference type="ChEBI" id="CHEBI:30616"/>
        <dbReference type="ChEBI" id="CHEBI:43474"/>
        <dbReference type="ChEBI" id="CHEBI:456216"/>
        <dbReference type="EC" id="3.6.4.13"/>
    </reaction>
</comment>
<evidence type="ECO:0000256" key="3">
    <source>
        <dbReference type="ARBA" id="ARBA00022806"/>
    </source>
</evidence>
<dbReference type="InterPro" id="IPR011545">
    <property type="entry name" value="DEAD/DEAH_box_helicase_dom"/>
</dbReference>
<evidence type="ECO:0000256" key="5">
    <source>
        <dbReference type="ARBA" id="ARBA00047984"/>
    </source>
</evidence>
<dbReference type="GO" id="GO:0003724">
    <property type="term" value="F:RNA helicase activity"/>
    <property type="evidence" value="ECO:0007669"/>
    <property type="project" value="UniProtKB-EC"/>
</dbReference>
<keyword evidence="1" id="KW-0547">Nucleotide-binding</keyword>
<dbReference type="SUPFAM" id="SSF52540">
    <property type="entry name" value="P-loop containing nucleoside triphosphate hydrolases"/>
    <property type="match status" value="1"/>
</dbReference>
<dbReference type="GO" id="GO:0016787">
    <property type="term" value="F:hydrolase activity"/>
    <property type="evidence" value="ECO:0007669"/>
    <property type="project" value="UniProtKB-KW"/>
</dbReference>
<evidence type="ECO:0000256" key="4">
    <source>
        <dbReference type="ARBA" id="ARBA00022840"/>
    </source>
</evidence>
<dbReference type="PANTHER" id="PTHR12131:SF1">
    <property type="entry name" value="ATP-DEPENDENT RNA HELICASE SUPV3L1, MITOCHONDRIAL-RELATED"/>
    <property type="match status" value="1"/>
</dbReference>
<protein>
    <submittedName>
        <fullName evidence="8">Helicase ATP-binding domain-containing protein</fullName>
    </submittedName>
</protein>
<accession>A0A0N5BB64</accession>
<evidence type="ECO:0000256" key="1">
    <source>
        <dbReference type="ARBA" id="ARBA00022741"/>
    </source>
</evidence>
<dbReference type="AlphaFoldDB" id="A0A0N5BB64"/>
<keyword evidence="4" id="KW-0067">ATP-binding</keyword>
<evidence type="ECO:0000313" key="7">
    <source>
        <dbReference type="Proteomes" id="UP000046392"/>
    </source>
</evidence>
<evidence type="ECO:0000259" key="6">
    <source>
        <dbReference type="PROSITE" id="PS51192"/>
    </source>
</evidence>
<dbReference type="GO" id="GO:0003676">
    <property type="term" value="F:nucleic acid binding"/>
    <property type="evidence" value="ECO:0007669"/>
    <property type="project" value="InterPro"/>
</dbReference>
<keyword evidence="3" id="KW-0347">Helicase</keyword>
<keyword evidence="2" id="KW-0378">Hydrolase</keyword>
<dbReference type="PROSITE" id="PS51192">
    <property type="entry name" value="HELICASE_ATP_BIND_1"/>
    <property type="match status" value="1"/>
</dbReference>